<dbReference type="InterPro" id="IPR046802">
    <property type="entry name" value="OpcA_G6PD_C"/>
</dbReference>
<dbReference type="InterPro" id="IPR046801">
    <property type="entry name" value="OpcA_G6PD_N"/>
</dbReference>
<evidence type="ECO:0000259" key="2">
    <source>
        <dbReference type="Pfam" id="PF20171"/>
    </source>
</evidence>
<accession>A0A9X2HGN3</accession>
<sequence>MGTVLEDTTTSNVDKTLSRLRAETGVRTLGRVLTLVIIAEKGHSKKAVEAAISASREHPCRIIVHIAHDAEAENRLDAEINLGGEAGASEVVILRGWGDSARASEPLLAALLLPDAPIVVWWPHALPDDDADESLRQISTRRITDSARAEHPWKALNALRKTYLPGDTDLAWTRLTQWRIQLAAVLDDLPPEATRKVVVEGSERSPSVILLGAWLGYKLDADVEVLGDPHQRGLFRVTLCREGGDVTIHRPGRSVATLSQPGSPDQQIALPVRTLDQCLAEELRRLDPDEAFGDVLTRGLESARVTWLEGDIDGEPVDEDTRTEAYDA</sequence>
<dbReference type="EMBL" id="JANAFB010000001">
    <property type="protein sequence ID" value="MCP3424503.1"/>
    <property type="molecule type" value="Genomic_DNA"/>
</dbReference>
<dbReference type="PANTHER" id="PTHR38658">
    <property type="entry name" value="OXPP CYCLE PROTEIN OPCA-RELATED"/>
    <property type="match status" value="1"/>
</dbReference>
<gene>
    <name evidence="3" type="ORF">NBM05_00240</name>
</gene>
<protein>
    <submittedName>
        <fullName evidence="3">Glucose-6-phosphate dehydrogenase assembly protein OpcA</fullName>
    </submittedName>
</protein>
<dbReference type="Pfam" id="PF20171">
    <property type="entry name" value="OpcA_G6PD_C"/>
    <property type="match status" value="1"/>
</dbReference>
<feature type="domain" description="Glucose-6-phosphate dehydrogenase assembly protein OpcA N-terminal" evidence="1">
    <location>
        <begin position="53"/>
        <end position="160"/>
    </location>
</feature>
<dbReference type="AlphaFoldDB" id="A0A9X2HGN3"/>
<organism evidence="3 4">
    <name type="scientific">Rothia santali</name>
    <dbReference type="NCBI Taxonomy" id="2949643"/>
    <lineage>
        <taxon>Bacteria</taxon>
        <taxon>Bacillati</taxon>
        <taxon>Actinomycetota</taxon>
        <taxon>Actinomycetes</taxon>
        <taxon>Micrococcales</taxon>
        <taxon>Micrococcaceae</taxon>
        <taxon>Rothia</taxon>
    </lineage>
</organism>
<dbReference type="Proteomes" id="UP001139502">
    <property type="component" value="Unassembled WGS sequence"/>
</dbReference>
<evidence type="ECO:0000313" key="4">
    <source>
        <dbReference type="Proteomes" id="UP001139502"/>
    </source>
</evidence>
<name>A0A9X2HGN3_9MICC</name>
<evidence type="ECO:0000259" key="1">
    <source>
        <dbReference type="Pfam" id="PF10128"/>
    </source>
</evidence>
<keyword evidence="4" id="KW-1185">Reference proteome</keyword>
<dbReference type="RefSeq" id="WP_254164105.1">
    <property type="nucleotide sequence ID" value="NZ_JANAFB010000001.1"/>
</dbReference>
<dbReference type="PANTHER" id="PTHR38658:SF1">
    <property type="entry name" value="OXPP CYCLE PROTEIN OPCA-RELATED"/>
    <property type="match status" value="1"/>
</dbReference>
<dbReference type="Pfam" id="PF10128">
    <property type="entry name" value="OpcA_G6PD_assem"/>
    <property type="match status" value="1"/>
</dbReference>
<comment type="caution">
    <text evidence="3">The sequence shown here is derived from an EMBL/GenBank/DDBJ whole genome shotgun (WGS) entry which is preliminary data.</text>
</comment>
<feature type="domain" description="Glucose-6-phosphate dehydrogenase assembly protein OpcA C-terminal" evidence="2">
    <location>
        <begin position="165"/>
        <end position="296"/>
    </location>
</feature>
<evidence type="ECO:0000313" key="3">
    <source>
        <dbReference type="EMBL" id="MCP3424503.1"/>
    </source>
</evidence>
<dbReference type="InterPro" id="IPR004555">
    <property type="entry name" value="G6PDH_assembly_OpcA"/>
</dbReference>
<proteinExistence type="predicted"/>
<reference evidence="3" key="1">
    <citation type="submission" date="2022-06" db="EMBL/GenBank/DDBJ databases">
        <title>Rothia sp. isolated from sandalwood seedling.</title>
        <authorList>
            <person name="Tuikhar N."/>
            <person name="Kirdat K."/>
            <person name="Thorat V."/>
            <person name="Swetha P."/>
            <person name="Padma S."/>
            <person name="Sundararaj R."/>
            <person name="Yadav A."/>
        </authorList>
    </citation>
    <scope>NUCLEOTIDE SEQUENCE</scope>
    <source>
        <strain evidence="3">AR01</strain>
    </source>
</reference>